<feature type="domain" description="Anthranilate synthase component I N-terminal" evidence="2">
    <location>
        <begin position="2"/>
        <end position="140"/>
    </location>
</feature>
<keyword evidence="4" id="KW-1185">Reference proteome</keyword>
<dbReference type="Pfam" id="PF04715">
    <property type="entry name" value="Anth_synt_I_N"/>
    <property type="match status" value="1"/>
</dbReference>
<evidence type="ECO:0000259" key="1">
    <source>
        <dbReference type="Pfam" id="PF00425"/>
    </source>
</evidence>
<dbReference type="Gene3D" id="3.60.120.10">
    <property type="entry name" value="Anthranilate synthase"/>
    <property type="match status" value="1"/>
</dbReference>
<accession>A0ABY2Y6T9</accession>
<proteinExistence type="predicted"/>
<dbReference type="InterPro" id="IPR015890">
    <property type="entry name" value="Chorismate_C"/>
</dbReference>
<dbReference type="RefSeq" id="WP_140024769.1">
    <property type="nucleotide sequence ID" value="NZ_JBHUFG010000018.1"/>
</dbReference>
<name>A0ABY2Y6T9_9HYPH</name>
<gene>
    <name evidence="3" type="ORF">FIC94_09890</name>
</gene>
<dbReference type="PANTHER" id="PTHR11236">
    <property type="entry name" value="AMINOBENZOATE/ANTHRANILATE SYNTHASE"/>
    <property type="match status" value="1"/>
</dbReference>
<protein>
    <submittedName>
        <fullName evidence="3">Anthranilate synthase component I family protein</fullName>
    </submittedName>
</protein>
<reference evidence="3 4" key="1">
    <citation type="submission" date="2019-06" db="EMBL/GenBank/DDBJ databases">
        <title>Ochrobactrum cricket sp.nov., isolated from the insect Teleogryllus occipitalis living in deserted cropland.</title>
        <authorList>
            <person name="Hu M."/>
        </authorList>
    </citation>
    <scope>NUCLEOTIDE SEQUENCE [LARGE SCALE GENOMIC DNA]</scope>
    <source>
        <strain evidence="3 4">LCB8</strain>
    </source>
</reference>
<feature type="domain" description="Chorismate-utilising enzyme C-terminal" evidence="1">
    <location>
        <begin position="183"/>
        <end position="438"/>
    </location>
</feature>
<dbReference type="Proteomes" id="UP000312784">
    <property type="component" value="Unassembled WGS sequence"/>
</dbReference>
<evidence type="ECO:0000313" key="4">
    <source>
        <dbReference type="Proteomes" id="UP000312784"/>
    </source>
</evidence>
<sequence length="458" mass="51030">MESLGGPARDCNQTVLGFSPMFSFGVMNGQARFMNFTSAAVAKAVAAMLGVECSDVYIAPVNNAEELFALLRNTEAQFMMKTPASGVDGLGWFGYFGYDTIFMIEEIERCLCRDKEVPVISLAVYRGIVQHDLQTGQCTLTANFVEGEEAFSLDELKALLETEVSHGELPVNPEYQAFPSVGREEYFRWFEKVKHHIDIGDIYQIQLGHEIRIRSKLEPFEVYMRMRKKNPSPYMYFFTTADDVTLIGASPEMFTNLDSQRNVVMRPIAGTVRNPTDEKKRKEASDRLKSDVKETAEHLMLVDLCRNDIARCCQPMSLAVDELMATEAYSHVIHLVSNVTGRLSGGLDKFDAVAATFLAGTMTGTPKLKAVEIIEKIERSPRGIYAGALGYFGFNDVMISALCIRTAIWKDGEYSIRASGGVVEESTALGEWNETISKLSSTYLAITDKELCDESFAY</sequence>
<dbReference type="PRINTS" id="PR00095">
    <property type="entry name" value="ANTSNTHASEI"/>
</dbReference>
<dbReference type="InterPro" id="IPR019999">
    <property type="entry name" value="Anth_synth_I-like"/>
</dbReference>
<evidence type="ECO:0000313" key="3">
    <source>
        <dbReference type="EMBL" id="TNV16135.1"/>
    </source>
</evidence>
<dbReference type="SUPFAM" id="SSF56322">
    <property type="entry name" value="ADC synthase"/>
    <property type="match status" value="1"/>
</dbReference>
<dbReference type="Pfam" id="PF00425">
    <property type="entry name" value="Chorismate_bind"/>
    <property type="match status" value="1"/>
</dbReference>
<dbReference type="InterPro" id="IPR005801">
    <property type="entry name" value="ADC_synthase"/>
</dbReference>
<dbReference type="EMBL" id="VEWL01000005">
    <property type="protein sequence ID" value="TNV16135.1"/>
    <property type="molecule type" value="Genomic_DNA"/>
</dbReference>
<dbReference type="InterPro" id="IPR006805">
    <property type="entry name" value="Anth_synth_I_N"/>
</dbReference>
<evidence type="ECO:0000259" key="2">
    <source>
        <dbReference type="Pfam" id="PF04715"/>
    </source>
</evidence>
<organism evidence="3 4">
    <name type="scientific">Ochrobactrum teleogrylli</name>
    <dbReference type="NCBI Taxonomy" id="2479765"/>
    <lineage>
        <taxon>Bacteria</taxon>
        <taxon>Pseudomonadati</taxon>
        <taxon>Pseudomonadota</taxon>
        <taxon>Alphaproteobacteria</taxon>
        <taxon>Hyphomicrobiales</taxon>
        <taxon>Brucellaceae</taxon>
        <taxon>Brucella/Ochrobactrum group</taxon>
        <taxon>Ochrobactrum</taxon>
    </lineage>
</organism>
<comment type="caution">
    <text evidence="3">The sequence shown here is derived from an EMBL/GenBank/DDBJ whole genome shotgun (WGS) entry which is preliminary data.</text>
</comment>
<dbReference type="PANTHER" id="PTHR11236:SF9">
    <property type="entry name" value="ANTHRANILATE SYNTHASE COMPONENT 1"/>
    <property type="match status" value="1"/>
</dbReference>